<dbReference type="EMBL" id="JPLA01000001">
    <property type="protein sequence ID" value="KLD66136.1"/>
    <property type="molecule type" value="Genomic_DNA"/>
</dbReference>
<reference evidence="2 3" key="1">
    <citation type="journal article" date="2015" name="Antonie Van Leeuwenhoek">
        <title>A phylogenomic and molecular marker based taxonomic framework for the order Xanthomonadales: proposal to transfer the families Algiphilaceae and Solimonadaceae to the order Nevskiales ord. nov. and to create a new family within the order Xanthomonadales, the family Rhodanobacteraceae fam. nov., containing the genus Rhodanobacter and its closest relatives.</title>
        <authorList>
            <person name="Naushad S."/>
            <person name="Adeolu M."/>
            <person name="Wong S."/>
            <person name="Sohail M."/>
            <person name="Schellhorn H.E."/>
            <person name="Gupta R.S."/>
        </authorList>
    </citation>
    <scope>NUCLEOTIDE SEQUENCE [LARGE SCALE GENOMIC DNA]</scope>
    <source>
        <strain evidence="2 3">DSM 16301</strain>
    </source>
</reference>
<accession>A0A0G9H9N4</accession>
<gene>
    <name evidence="2" type="ORF">Y882_00180</name>
</gene>
<dbReference type="PATRIC" id="fig|1440762.4.peg.34"/>
<evidence type="ECO:0000313" key="2">
    <source>
        <dbReference type="EMBL" id="KLD66136.1"/>
    </source>
</evidence>
<feature type="transmembrane region" description="Helical" evidence="1">
    <location>
        <begin position="109"/>
        <end position="132"/>
    </location>
</feature>
<feature type="transmembrane region" description="Helical" evidence="1">
    <location>
        <begin position="32"/>
        <end position="53"/>
    </location>
</feature>
<dbReference type="Proteomes" id="UP000035481">
    <property type="component" value="Unassembled WGS sequence"/>
</dbReference>
<evidence type="ECO:0000313" key="3">
    <source>
        <dbReference type="Proteomes" id="UP000035481"/>
    </source>
</evidence>
<feature type="transmembrane region" description="Helical" evidence="1">
    <location>
        <begin position="65"/>
        <end position="89"/>
    </location>
</feature>
<protein>
    <submittedName>
        <fullName evidence="2">Hydroxylaminobenzene mutase</fullName>
    </submittedName>
</protein>
<name>A0A0G9H9N4_9GAMM</name>
<keyword evidence="1" id="KW-0812">Transmembrane</keyword>
<sequence>MPQQLLIAGTVLFLLSLLVAFAIPVLANPRMGVAVHVAGLQSGMTLWAMGLMWQHLVLSEVAQRTAQFTATAGLYAIFASILLAAVWGASRALPIAGAGHQASRLREMAVTALIAGGSVAITVAVLIVLWGLCASKP</sequence>
<organism evidence="2 3">
    <name type="scientific">Dyella japonica DSM 16301</name>
    <dbReference type="NCBI Taxonomy" id="1440762"/>
    <lineage>
        <taxon>Bacteria</taxon>
        <taxon>Pseudomonadati</taxon>
        <taxon>Pseudomonadota</taxon>
        <taxon>Gammaproteobacteria</taxon>
        <taxon>Lysobacterales</taxon>
        <taxon>Rhodanobacteraceae</taxon>
        <taxon>Dyella</taxon>
    </lineage>
</organism>
<dbReference type="AlphaFoldDB" id="A0A0G9H9N4"/>
<keyword evidence="1" id="KW-0472">Membrane</keyword>
<evidence type="ECO:0000256" key="1">
    <source>
        <dbReference type="SAM" id="Phobius"/>
    </source>
</evidence>
<proteinExistence type="predicted"/>
<dbReference type="STRING" id="1440762.Y882_00180"/>
<keyword evidence="1" id="KW-1133">Transmembrane helix</keyword>
<comment type="caution">
    <text evidence="2">The sequence shown here is derived from an EMBL/GenBank/DDBJ whole genome shotgun (WGS) entry which is preliminary data.</text>
</comment>